<keyword evidence="2" id="KW-0732">Signal</keyword>
<evidence type="ECO:0000313" key="4">
    <source>
        <dbReference type="EMBL" id="TCU89659.1"/>
    </source>
</evidence>
<dbReference type="PROSITE" id="PS51257">
    <property type="entry name" value="PROKAR_LIPOPROTEIN"/>
    <property type="match status" value="1"/>
</dbReference>
<gene>
    <name evidence="4" type="ORF">EV682_102575</name>
    <name evidence="3" type="ORF">NCTC11159_02102</name>
</gene>
<sequence>MYKYLLFISIVFIFSGCCSYQTTVNETRWVTDRASEPLARAELRCQSEALQLAEQEEKKHNLKTQEQLCAEINSKEQMTFVSRSGKVLDNQSPQLIAFRSRLYEKCLGEEREQLNQRSKKYAEGLFFDRCMTERGFSQETFQVQRCHGGLNFM</sequence>
<evidence type="ECO:0000256" key="2">
    <source>
        <dbReference type="SAM" id="SignalP"/>
    </source>
</evidence>
<dbReference type="EMBL" id="SMBT01000002">
    <property type="protein sequence ID" value="TCU89659.1"/>
    <property type="molecule type" value="Genomic_DNA"/>
</dbReference>
<reference evidence="4 6" key="2">
    <citation type="submission" date="2019-03" db="EMBL/GenBank/DDBJ databases">
        <title>Genomic Encyclopedia of Type Strains, Phase IV (KMG-IV): sequencing the most valuable type-strain genomes for metagenomic binning, comparative biology and taxonomic classification.</title>
        <authorList>
            <person name="Goeker M."/>
        </authorList>
    </citation>
    <scope>NUCLEOTIDE SEQUENCE [LARGE SCALE GENOMIC DNA]</scope>
    <source>
        <strain evidence="4 6">DSM 3764</strain>
    </source>
</reference>
<keyword evidence="6" id="KW-1185">Reference proteome</keyword>
<organism evidence="3 5">
    <name type="scientific">Iodobacter fluviatilis</name>
    <dbReference type="NCBI Taxonomy" id="537"/>
    <lineage>
        <taxon>Bacteria</taxon>
        <taxon>Pseudomonadati</taxon>
        <taxon>Pseudomonadota</taxon>
        <taxon>Betaproteobacteria</taxon>
        <taxon>Neisseriales</taxon>
        <taxon>Chitinibacteraceae</taxon>
        <taxon>Iodobacter</taxon>
    </lineage>
</organism>
<evidence type="ECO:0008006" key="7">
    <source>
        <dbReference type="Google" id="ProtNLM"/>
    </source>
</evidence>
<dbReference type="EMBL" id="UGHR01000001">
    <property type="protein sequence ID" value="STQ91031.1"/>
    <property type="molecule type" value="Genomic_DNA"/>
</dbReference>
<feature type="coiled-coil region" evidence="1">
    <location>
        <begin position="38"/>
        <end position="65"/>
    </location>
</feature>
<dbReference type="RefSeq" id="WP_115227289.1">
    <property type="nucleotide sequence ID" value="NZ_CAWOLO010000002.1"/>
</dbReference>
<feature type="signal peptide" evidence="2">
    <location>
        <begin position="1"/>
        <end position="20"/>
    </location>
</feature>
<evidence type="ECO:0000313" key="3">
    <source>
        <dbReference type="EMBL" id="STQ91031.1"/>
    </source>
</evidence>
<protein>
    <recommendedName>
        <fullName evidence="7">Lipoprotein</fullName>
    </recommendedName>
</protein>
<feature type="chain" id="PRO_5016738617" description="Lipoprotein" evidence="2">
    <location>
        <begin position="21"/>
        <end position="153"/>
    </location>
</feature>
<evidence type="ECO:0000256" key="1">
    <source>
        <dbReference type="SAM" id="Coils"/>
    </source>
</evidence>
<evidence type="ECO:0000313" key="6">
    <source>
        <dbReference type="Proteomes" id="UP000295794"/>
    </source>
</evidence>
<dbReference type="Proteomes" id="UP000255108">
    <property type="component" value="Unassembled WGS sequence"/>
</dbReference>
<accession>A0A377QAZ4</accession>
<reference evidence="3 5" key="1">
    <citation type="submission" date="2018-06" db="EMBL/GenBank/DDBJ databases">
        <authorList>
            <consortium name="Pathogen Informatics"/>
            <person name="Doyle S."/>
        </authorList>
    </citation>
    <scope>NUCLEOTIDE SEQUENCE [LARGE SCALE GENOMIC DNA]</scope>
    <source>
        <strain evidence="3 5">NCTC11159</strain>
    </source>
</reference>
<evidence type="ECO:0000313" key="5">
    <source>
        <dbReference type="Proteomes" id="UP000255108"/>
    </source>
</evidence>
<dbReference type="AlphaFoldDB" id="A0A377QAZ4"/>
<proteinExistence type="predicted"/>
<dbReference type="Proteomes" id="UP000295794">
    <property type="component" value="Unassembled WGS sequence"/>
</dbReference>
<keyword evidence="1" id="KW-0175">Coiled coil</keyword>
<name>A0A377QAZ4_9NEIS</name>